<name>A0A8S1RSH3_9CILI</name>
<proteinExistence type="predicted"/>
<evidence type="ECO:0000313" key="2">
    <source>
        <dbReference type="Proteomes" id="UP000692954"/>
    </source>
</evidence>
<dbReference type="Proteomes" id="UP000692954">
    <property type="component" value="Unassembled WGS sequence"/>
</dbReference>
<comment type="caution">
    <text evidence="1">The sequence shown here is derived from an EMBL/GenBank/DDBJ whole genome shotgun (WGS) entry which is preliminary data.</text>
</comment>
<protein>
    <submittedName>
        <fullName evidence="1">Uncharacterized protein</fullName>
    </submittedName>
</protein>
<sequence>MLKILSNPPQKAPAAIDILYILKSFEGNDKSQSFLFDLQEQQLIVEEYDIQLWLRQIDNVKVDKPNTFSILNLRSLRLNKNKFPGKGELVDKALELHHNFGSEMFILILAQLQIKGNIAKGQPYLSISYVYFVFENDGVLANSAEIKPGHQGETQFERLDFAMIFNYGD</sequence>
<organism evidence="1 2">
    <name type="scientific">Paramecium sonneborni</name>
    <dbReference type="NCBI Taxonomy" id="65129"/>
    <lineage>
        <taxon>Eukaryota</taxon>
        <taxon>Sar</taxon>
        <taxon>Alveolata</taxon>
        <taxon>Ciliophora</taxon>
        <taxon>Intramacronucleata</taxon>
        <taxon>Oligohymenophorea</taxon>
        <taxon>Peniculida</taxon>
        <taxon>Parameciidae</taxon>
        <taxon>Paramecium</taxon>
    </lineage>
</organism>
<accession>A0A8S1RSH3</accession>
<evidence type="ECO:0000313" key="1">
    <source>
        <dbReference type="EMBL" id="CAD8130826.1"/>
    </source>
</evidence>
<dbReference type="AlphaFoldDB" id="A0A8S1RSH3"/>
<keyword evidence="2" id="KW-1185">Reference proteome</keyword>
<dbReference type="EMBL" id="CAJJDN010000335">
    <property type="protein sequence ID" value="CAD8130826.1"/>
    <property type="molecule type" value="Genomic_DNA"/>
</dbReference>
<reference evidence="1" key="1">
    <citation type="submission" date="2021-01" db="EMBL/GenBank/DDBJ databases">
        <authorList>
            <consortium name="Genoscope - CEA"/>
            <person name="William W."/>
        </authorList>
    </citation>
    <scope>NUCLEOTIDE SEQUENCE</scope>
</reference>
<gene>
    <name evidence="1" type="ORF">PSON_ATCC_30995.1.T3350006</name>
</gene>